<feature type="transmembrane region" description="Helical" evidence="2">
    <location>
        <begin position="247"/>
        <end position="265"/>
    </location>
</feature>
<dbReference type="RefSeq" id="WP_095984293.1">
    <property type="nucleotide sequence ID" value="NZ_CP022098.1"/>
</dbReference>
<name>A0A250IWQ0_9BACT</name>
<feature type="transmembrane region" description="Helical" evidence="2">
    <location>
        <begin position="214"/>
        <end position="235"/>
    </location>
</feature>
<sequence>MRSSNRPRVLPIVALLSGWCGIAYELLYSRELTAHLGDMFQVNAAILTSFLMGIGVGAWVAHRFVKGLWLVELGIGVYALGVAWTLGGDTQAVLEFLLPVLGLGRWAVAITAFAFAFVPALLIGFSVPLFSLYARHYLGTERPADAFNIVYWIYNLGGAACVLAMEYGLLRALGIQQTLMFLALLNLVSALVLRPLALPQEQLQDAREPVPARWVGALFAASALSGLFQLFLLKVTEIVFGPFHENFALVLALGLAGISLGTWLVHRWKARFETWLLLGAAAVGASLWLLQPLIHAWGYVNAAFGVTPVLSSVCKGVMLTAMGLVPLTVFGATVPALLGELSGARTTAGRMLAVSSFGNCLGYVLAVAVLYENLSFRLLALLFPVGLWVAGLVARERSHAVSWGARLLPLPLIVLTAVTWSDALLQLSYRDFATAETLSRTLSNVREMELLKRFDSALSLVRDTQGEESVIINGYRSLVASRSGRTNLSELIVGTSPALYTPRRERALVLGVGTGITAGATASLFARTDGVEINPAVAAALPRFSPNNLGLVSRPGFQLLLEDGITALARSRERYDAIVNTVTSPLYFSSSKLYTREFFELVKSRLSEGGVYSMWFDVRVTQDGARIIFETLRQSFADCHFVFLTSVYTQVVCGNRPLEPHALPEEAWPEDLKALFTAHGLGVSLNELYSHLILRRHELFAIDWDAPLNTFDRPQLEFVMASVSLNQGQARPWSPLSLVQVDLSVPGFGGAPLTRDTLGVRCAVLQRVSHSMDPLCRQLLTNGGRQSPPLSYVDYLLRWDPEASPATRLALVQELVRNDQPERALSVLEAEPALSRAGLAAEVLRLELMLQLGRPVEDEALLRLYRQGPLVPEVRRILARVMAQRGLKAEALAHLEFLRQLGPPRPEDEALRETLLKENTP</sequence>
<reference evidence="3 4" key="1">
    <citation type="submission" date="2017-06" db="EMBL/GenBank/DDBJ databases">
        <title>Sequencing and comparative analysis of myxobacterial genomes.</title>
        <authorList>
            <person name="Rupp O."/>
            <person name="Goesmann A."/>
            <person name="Sogaard-Andersen L."/>
        </authorList>
    </citation>
    <scope>NUCLEOTIDE SEQUENCE [LARGE SCALE GENOMIC DNA]</scope>
    <source>
        <strain evidence="3 4">DSM 52655</strain>
    </source>
</reference>
<evidence type="ECO:0000256" key="1">
    <source>
        <dbReference type="ARBA" id="ARBA00023115"/>
    </source>
</evidence>
<feature type="transmembrane region" description="Helical" evidence="2">
    <location>
        <begin position="277"/>
        <end position="297"/>
    </location>
</feature>
<feature type="transmembrane region" description="Helical" evidence="2">
    <location>
        <begin position="175"/>
        <end position="193"/>
    </location>
</feature>
<feature type="transmembrane region" description="Helical" evidence="2">
    <location>
        <begin position="407"/>
        <end position="429"/>
    </location>
</feature>
<dbReference type="Pfam" id="PF01564">
    <property type="entry name" value="Spermine_synth"/>
    <property type="match status" value="1"/>
</dbReference>
<dbReference type="SUPFAM" id="SSF53335">
    <property type="entry name" value="S-adenosyl-L-methionine-dependent methyltransferases"/>
    <property type="match status" value="1"/>
</dbReference>
<keyword evidence="2" id="KW-0812">Transmembrane</keyword>
<feature type="transmembrane region" description="Helical" evidence="2">
    <location>
        <begin position="106"/>
        <end position="134"/>
    </location>
</feature>
<protein>
    <submittedName>
        <fullName evidence="3">Spermine synthase</fullName>
    </submittedName>
</protein>
<feature type="transmembrane region" description="Helical" evidence="2">
    <location>
        <begin position="68"/>
        <end position="86"/>
    </location>
</feature>
<dbReference type="Proteomes" id="UP000217257">
    <property type="component" value="Chromosome"/>
</dbReference>
<dbReference type="AlphaFoldDB" id="A0A250IWQ0"/>
<feature type="transmembrane region" description="Helical" evidence="2">
    <location>
        <begin position="9"/>
        <end position="28"/>
    </location>
</feature>
<feature type="transmembrane region" description="Helical" evidence="2">
    <location>
        <begin position="376"/>
        <end position="395"/>
    </location>
</feature>
<feature type="transmembrane region" description="Helical" evidence="2">
    <location>
        <begin position="40"/>
        <end position="61"/>
    </location>
</feature>
<evidence type="ECO:0000313" key="4">
    <source>
        <dbReference type="Proteomes" id="UP000217257"/>
    </source>
</evidence>
<feature type="transmembrane region" description="Helical" evidence="2">
    <location>
        <begin position="146"/>
        <end position="169"/>
    </location>
</feature>
<proteinExistence type="predicted"/>
<keyword evidence="2" id="KW-0472">Membrane</keyword>
<feature type="transmembrane region" description="Helical" evidence="2">
    <location>
        <begin position="351"/>
        <end position="370"/>
    </location>
</feature>
<organism evidence="3 4">
    <name type="scientific">Cystobacter fuscus</name>
    <dbReference type="NCBI Taxonomy" id="43"/>
    <lineage>
        <taxon>Bacteria</taxon>
        <taxon>Pseudomonadati</taxon>
        <taxon>Myxococcota</taxon>
        <taxon>Myxococcia</taxon>
        <taxon>Myxococcales</taxon>
        <taxon>Cystobacterineae</taxon>
        <taxon>Archangiaceae</taxon>
        <taxon>Cystobacter</taxon>
    </lineage>
</organism>
<keyword evidence="2" id="KW-1133">Transmembrane helix</keyword>
<evidence type="ECO:0000256" key="2">
    <source>
        <dbReference type="SAM" id="Phobius"/>
    </source>
</evidence>
<dbReference type="Gene3D" id="3.40.50.150">
    <property type="entry name" value="Vaccinia Virus protein VP39"/>
    <property type="match status" value="1"/>
</dbReference>
<keyword evidence="1" id="KW-0620">Polyamine biosynthesis</keyword>
<evidence type="ECO:0000313" key="3">
    <source>
        <dbReference type="EMBL" id="ATB35708.1"/>
    </source>
</evidence>
<dbReference type="PANTHER" id="PTHR43317:SF1">
    <property type="entry name" value="THERMOSPERMINE SYNTHASE ACAULIS5"/>
    <property type="match status" value="1"/>
</dbReference>
<dbReference type="KEGG" id="cfus:CYFUS_001122"/>
<dbReference type="EMBL" id="CP022098">
    <property type="protein sequence ID" value="ATB35708.1"/>
    <property type="molecule type" value="Genomic_DNA"/>
</dbReference>
<dbReference type="PANTHER" id="PTHR43317">
    <property type="entry name" value="THERMOSPERMINE SYNTHASE ACAULIS5"/>
    <property type="match status" value="1"/>
</dbReference>
<dbReference type="InterPro" id="IPR029063">
    <property type="entry name" value="SAM-dependent_MTases_sf"/>
</dbReference>
<dbReference type="CDD" id="cd02440">
    <property type="entry name" value="AdoMet_MTases"/>
    <property type="match status" value="1"/>
</dbReference>
<dbReference type="GO" id="GO:0006596">
    <property type="term" value="P:polyamine biosynthetic process"/>
    <property type="evidence" value="ECO:0007669"/>
    <property type="project" value="UniProtKB-KW"/>
</dbReference>
<feature type="transmembrane region" description="Helical" evidence="2">
    <location>
        <begin position="317"/>
        <end position="339"/>
    </location>
</feature>
<accession>A0A250IWQ0</accession>
<gene>
    <name evidence="3" type="ORF">CYFUS_001122</name>
</gene>